<organism evidence="2">
    <name type="scientific">Amphimedon queenslandica</name>
    <name type="common">Sponge</name>
    <dbReference type="NCBI Taxonomy" id="400682"/>
    <lineage>
        <taxon>Eukaryota</taxon>
        <taxon>Metazoa</taxon>
        <taxon>Porifera</taxon>
        <taxon>Demospongiae</taxon>
        <taxon>Heteroscleromorpha</taxon>
        <taxon>Haplosclerida</taxon>
        <taxon>Niphatidae</taxon>
        <taxon>Amphimedon</taxon>
    </lineage>
</organism>
<feature type="domain" description="Transposable element P transposase-like RNase H" evidence="1">
    <location>
        <begin position="272"/>
        <end position="403"/>
    </location>
</feature>
<evidence type="ECO:0000259" key="1">
    <source>
        <dbReference type="Pfam" id="PF21787"/>
    </source>
</evidence>
<proteinExistence type="predicted"/>
<evidence type="ECO:0000313" key="2">
    <source>
        <dbReference type="EnsemblMetazoa" id="Aqu2.1.25988_001"/>
    </source>
</evidence>
<dbReference type="InterPro" id="IPR048365">
    <property type="entry name" value="TNP-like_RNaseH_N"/>
</dbReference>
<dbReference type="Pfam" id="PF21787">
    <property type="entry name" value="TNP-like_RNaseH_N"/>
    <property type="match status" value="1"/>
</dbReference>
<dbReference type="OrthoDB" id="5979814at2759"/>
<accession>A0A1X7UEU8</accession>
<protein>
    <recommendedName>
        <fullName evidence="1">Transposable element P transposase-like RNase H domain-containing protein</fullName>
    </recommendedName>
</protein>
<name>A0A1X7UEU8_AMPQE</name>
<sequence length="466" mass="52937">MAANFVEDACHSEERSLLDMNWLYQSLGRCLKAFFVAKHTFSGQECLILTQEKLFDHPPLAPTSRIGIIIKEYEYVVHVLLREIQRGTLTYDNLENQIVQLFNKFSLDSPIFRFCSGIDPSEYERIREVIRFDIKSVRKAHEPILRVDLNNHSEELEKLFAEGEKYGISHIIQDIWKEDVNKQSGIQQFQNDQKFNSNGKRGNKWSMITIRIALAIYVRSPAAYEALKSFDILQLPCGLTLQAFTGAFLHETGASSSCIEKQVAEFVLHCQRRVLQGKKESMKDGVLIFDKVKVISRLMWNSRSQTLIGLSMTHEQMASIGDIFQTIDDESVLQTSHILQFLCRDMTSNFDIIGPYFTCASTIDGKFTLACVLETIRLYQLHGCSTSQLVCDGASTNLSLIKASHGTSGVYPILKGEHATLDYIILLRNSMFISISERDPYANEPCMITHSTHQISFSGSFVQLIK</sequence>
<reference evidence="2" key="1">
    <citation type="submission" date="2017-05" db="UniProtKB">
        <authorList>
            <consortium name="EnsemblMetazoa"/>
        </authorList>
    </citation>
    <scope>IDENTIFICATION</scope>
</reference>
<dbReference type="InParanoid" id="A0A1X7UEU8"/>
<dbReference type="EnsemblMetazoa" id="Aqu2.1.25988_001">
    <property type="protein sequence ID" value="Aqu2.1.25988_001"/>
    <property type="gene ID" value="Aqu2.1.25988"/>
</dbReference>
<dbReference type="AlphaFoldDB" id="A0A1X7UEU8"/>